<accession>A0A4Z1TAG9</accession>
<dbReference type="Pfam" id="PF12796">
    <property type="entry name" value="Ank_2"/>
    <property type="match status" value="1"/>
</dbReference>
<dbReference type="InterPro" id="IPR002110">
    <property type="entry name" value="Ankyrin_rpt"/>
</dbReference>
<evidence type="ECO:0000313" key="2">
    <source>
        <dbReference type="Proteomes" id="UP000315496"/>
    </source>
</evidence>
<dbReference type="AlphaFoldDB" id="A0A4Z1TAG9"/>
<dbReference type="OrthoDB" id="10251000at2759"/>
<dbReference type="SUPFAM" id="SSF48403">
    <property type="entry name" value="Ankyrin repeat"/>
    <property type="match status" value="1"/>
</dbReference>
<reference evidence="1 2" key="1">
    <citation type="submission" date="2019-05" db="EMBL/GenBank/DDBJ databases">
        <title>The compact genome of Giardia muris reveals important steps in the evolution of intestinal protozoan parasites.</title>
        <authorList>
            <person name="Xu F."/>
            <person name="Jimenez-Gonzalez A."/>
            <person name="Einarsson E."/>
            <person name="Astvaldsson A."/>
            <person name="Peirasmaki D."/>
            <person name="Eckmann L."/>
            <person name="Andersson J.O."/>
            <person name="Svard S.G."/>
            <person name="Jerlstrom-Hultqvist J."/>
        </authorList>
    </citation>
    <scope>NUCLEOTIDE SEQUENCE [LARGE SCALE GENOMIC DNA]</scope>
    <source>
        <strain evidence="1 2">Roberts-Thomson</strain>
    </source>
</reference>
<dbReference type="VEuPathDB" id="GiardiaDB:GMRT_14242"/>
<dbReference type="SMART" id="SM00248">
    <property type="entry name" value="ANK"/>
    <property type="match status" value="2"/>
</dbReference>
<dbReference type="EMBL" id="VDLU01000001">
    <property type="protein sequence ID" value="TNJ30217.1"/>
    <property type="molecule type" value="Genomic_DNA"/>
</dbReference>
<comment type="caution">
    <text evidence="1">The sequence shown here is derived from an EMBL/GenBank/DDBJ whole genome shotgun (WGS) entry which is preliminary data.</text>
</comment>
<organism evidence="1 2">
    <name type="scientific">Giardia muris</name>
    <dbReference type="NCBI Taxonomy" id="5742"/>
    <lineage>
        <taxon>Eukaryota</taxon>
        <taxon>Metamonada</taxon>
        <taxon>Diplomonadida</taxon>
        <taxon>Hexamitidae</taxon>
        <taxon>Giardiinae</taxon>
        <taxon>Giardia</taxon>
    </lineage>
</organism>
<gene>
    <name evidence="1" type="ORF">GMRT_14242</name>
</gene>
<dbReference type="Proteomes" id="UP000315496">
    <property type="component" value="Chromosome 1"/>
</dbReference>
<dbReference type="Gene3D" id="1.25.40.20">
    <property type="entry name" value="Ankyrin repeat-containing domain"/>
    <property type="match status" value="1"/>
</dbReference>
<protein>
    <submittedName>
        <fullName evidence="1">Ankyrin repeat protein 1</fullName>
    </submittedName>
</protein>
<evidence type="ECO:0000313" key="1">
    <source>
        <dbReference type="EMBL" id="TNJ30217.1"/>
    </source>
</evidence>
<keyword evidence="2" id="KW-1185">Reference proteome</keyword>
<sequence length="269" mass="29746">MSQWNGGKGSFEHCEAALYPSELWIRHQKVQLAGLSIRASDANNDYEITLTGSEQHRLRLATEFDWHLWKTALNLSSSALGRDYAQYTAPGLPIGVLLVLDCVLEKTDFCVSYLLSSYERGIGTVGYSKSRGSNETLCDRIHKQYSSASKCFSDTDTFGVAAIHVACIFDLKNVLERLLDCGVDPNLPTSQEHGYQTPLHCCLHNEAGSPNCFSTLIERGASTHIPNAYGMSVLHIVDAQWPGTYFHSLLDSRNDVLSSRRGSVASDEH</sequence>
<name>A0A4Z1TAG9_GIAMU</name>
<proteinExistence type="predicted"/>
<dbReference type="InterPro" id="IPR036770">
    <property type="entry name" value="Ankyrin_rpt-contain_sf"/>
</dbReference>